<dbReference type="Pfam" id="PF06089">
    <property type="entry name" value="Asparaginase_II"/>
    <property type="match status" value="1"/>
</dbReference>
<protein>
    <submittedName>
        <fullName evidence="1">Asparaginase</fullName>
    </submittedName>
</protein>
<reference evidence="1" key="1">
    <citation type="submission" date="2020-07" db="EMBL/GenBank/DDBJ databases">
        <title>Huge and variable diversity of episymbiotic CPR bacteria and DPANN archaea in groundwater ecosystems.</title>
        <authorList>
            <person name="He C.Y."/>
            <person name="Keren R."/>
            <person name="Whittaker M."/>
            <person name="Farag I.F."/>
            <person name="Doudna J."/>
            <person name="Cate J.H.D."/>
            <person name="Banfield J.F."/>
        </authorList>
    </citation>
    <scope>NUCLEOTIDE SEQUENCE</scope>
    <source>
        <strain evidence="1">NC_groundwater_1586_Pr3_B-0.1um_66_15</strain>
    </source>
</reference>
<comment type="caution">
    <text evidence="1">The sequence shown here is derived from an EMBL/GenBank/DDBJ whole genome shotgun (WGS) entry which is preliminary data.</text>
</comment>
<sequence>MAQSPSANPILAELTRGNWVENRHRGAFVVIDAGGKIIASAGDIERPVFPRSAIKSMQALAMVTSGAIDKFHLEDEELALACASHQGEEFHVAGVTSFLGHIGLGIADLECGAHAPSYPPAREKLRARGEQPSAVHNNCSGKHSGMLAVAEALGVPTARYVDRDHPVQQAVRAGIELVVGEPLTVDRCGTDGCSIPTWAAPLRAFAQGFARMATGEGLPQDIAAAARRIFDAATAYPHLVGGTGSLDTDAMRAFGGKLFQKGGAEGVQCGAVRDKGWGYALKVDDGNMAASHAMVATLLLAIAYPDAAQRAVLTRFATQTIRNVRGLEVGTLRATAGISPKV</sequence>
<name>A0A933L2B8_9HYPH</name>
<accession>A0A933L2B8</accession>
<organism evidence="1 2">
    <name type="scientific">Devosia nanyangense</name>
    <dbReference type="NCBI Taxonomy" id="1228055"/>
    <lineage>
        <taxon>Bacteria</taxon>
        <taxon>Pseudomonadati</taxon>
        <taxon>Pseudomonadota</taxon>
        <taxon>Alphaproteobacteria</taxon>
        <taxon>Hyphomicrobiales</taxon>
        <taxon>Devosiaceae</taxon>
        <taxon>Devosia</taxon>
    </lineage>
</organism>
<dbReference type="PANTHER" id="PTHR42110:SF1">
    <property type="entry name" value="L-ASPARAGINASE, PUTATIVE (AFU_ORTHOLOGUE AFUA_3G11890)-RELATED"/>
    <property type="match status" value="1"/>
</dbReference>
<dbReference type="AlphaFoldDB" id="A0A933L2B8"/>
<dbReference type="PANTHER" id="PTHR42110">
    <property type="entry name" value="L-ASPARAGINASE, PUTATIVE (AFU_ORTHOLOGUE AFUA_3G11890)-RELATED"/>
    <property type="match status" value="1"/>
</dbReference>
<dbReference type="EMBL" id="JACRAF010000029">
    <property type="protein sequence ID" value="MBI4922276.1"/>
    <property type="molecule type" value="Genomic_DNA"/>
</dbReference>
<dbReference type="Proteomes" id="UP000782610">
    <property type="component" value="Unassembled WGS sequence"/>
</dbReference>
<gene>
    <name evidence="1" type="ORF">HY834_11035</name>
</gene>
<evidence type="ECO:0000313" key="1">
    <source>
        <dbReference type="EMBL" id="MBI4922276.1"/>
    </source>
</evidence>
<evidence type="ECO:0000313" key="2">
    <source>
        <dbReference type="Proteomes" id="UP000782610"/>
    </source>
</evidence>
<dbReference type="InterPro" id="IPR010349">
    <property type="entry name" value="Asparaginase_II"/>
</dbReference>
<proteinExistence type="predicted"/>